<keyword evidence="2" id="KW-1185">Reference proteome</keyword>
<dbReference type="Proteomes" id="UP001046870">
    <property type="component" value="Chromosome 24"/>
</dbReference>
<accession>A0A9D3P9M2</accession>
<name>A0A9D3P9M2_MEGAT</name>
<protein>
    <submittedName>
        <fullName evidence="1">Uncharacterized protein</fullName>
    </submittedName>
</protein>
<dbReference type="EMBL" id="JAFDVH010000024">
    <property type="protein sequence ID" value="KAG7455064.1"/>
    <property type="molecule type" value="Genomic_DNA"/>
</dbReference>
<proteinExistence type="predicted"/>
<dbReference type="AlphaFoldDB" id="A0A9D3P9M2"/>
<evidence type="ECO:0000313" key="2">
    <source>
        <dbReference type="Proteomes" id="UP001046870"/>
    </source>
</evidence>
<reference evidence="1" key="1">
    <citation type="submission" date="2021-01" db="EMBL/GenBank/DDBJ databases">
        <authorList>
            <person name="Zahm M."/>
            <person name="Roques C."/>
            <person name="Cabau C."/>
            <person name="Klopp C."/>
            <person name="Donnadieu C."/>
            <person name="Jouanno E."/>
            <person name="Lampietro C."/>
            <person name="Louis A."/>
            <person name="Herpin A."/>
            <person name="Echchiki A."/>
            <person name="Berthelot C."/>
            <person name="Parey E."/>
            <person name="Roest-Crollius H."/>
            <person name="Braasch I."/>
            <person name="Postlethwait J."/>
            <person name="Bobe J."/>
            <person name="Montfort J."/>
            <person name="Bouchez O."/>
            <person name="Begum T."/>
            <person name="Mejri S."/>
            <person name="Adams A."/>
            <person name="Chen W.-J."/>
            <person name="Guiguen Y."/>
        </authorList>
    </citation>
    <scope>NUCLEOTIDE SEQUENCE</scope>
    <source>
        <strain evidence="1">YG-15Mar2019-1</strain>
        <tissue evidence="1">Brain</tissue>
    </source>
</reference>
<comment type="caution">
    <text evidence="1">The sequence shown here is derived from an EMBL/GenBank/DDBJ whole genome shotgun (WGS) entry which is preliminary data.</text>
</comment>
<sequence>MEIFSELGPGSRSSTWRGGMSATLTPPQCLCQGQMNNSQSEKGADGHIEGASKMVAACSDTPPRHCSFLL</sequence>
<organism evidence="1 2">
    <name type="scientific">Megalops atlanticus</name>
    <name type="common">Tarpon</name>
    <name type="synonym">Clupea gigantea</name>
    <dbReference type="NCBI Taxonomy" id="7932"/>
    <lineage>
        <taxon>Eukaryota</taxon>
        <taxon>Metazoa</taxon>
        <taxon>Chordata</taxon>
        <taxon>Craniata</taxon>
        <taxon>Vertebrata</taxon>
        <taxon>Euteleostomi</taxon>
        <taxon>Actinopterygii</taxon>
        <taxon>Neopterygii</taxon>
        <taxon>Teleostei</taxon>
        <taxon>Elopiformes</taxon>
        <taxon>Megalopidae</taxon>
        <taxon>Megalops</taxon>
    </lineage>
</organism>
<evidence type="ECO:0000313" key="1">
    <source>
        <dbReference type="EMBL" id="KAG7455064.1"/>
    </source>
</evidence>
<gene>
    <name evidence="1" type="ORF">MATL_G00252490</name>
</gene>